<protein>
    <submittedName>
        <fullName evidence="4">Helix-turn-helix domain-containing protein</fullName>
    </submittedName>
</protein>
<organism evidence="4 5">
    <name type="scientific">Saxibacter everestensis</name>
    <dbReference type="NCBI Taxonomy" id="2909229"/>
    <lineage>
        <taxon>Bacteria</taxon>
        <taxon>Bacillati</taxon>
        <taxon>Actinomycetota</taxon>
        <taxon>Actinomycetes</taxon>
        <taxon>Micrococcales</taxon>
        <taxon>Brevibacteriaceae</taxon>
        <taxon>Saxibacter</taxon>
    </lineage>
</organism>
<dbReference type="Proteomes" id="UP001209083">
    <property type="component" value="Chromosome"/>
</dbReference>
<dbReference type="Pfam" id="PF12802">
    <property type="entry name" value="MarR_2"/>
    <property type="match status" value="1"/>
</dbReference>
<dbReference type="InterPro" id="IPR000835">
    <property type="entry name" value="HTH_MarR-typ"/>
</dbReference>
<accession>A0ABY8QX47</accession>
<dbReference type="InterPro" id="IPR036390">
    <property type="entry name" value="WH_DNA-bd_sf"/>
</dbReference>
<evidence type="ECO:0000313" key="5">
    <source>
        <dbReference type="Proteomes" id="UP001209083"/>
    </source>
</evidence>
<dbReference type="Gene3D" id="1.10.10.10">
    <property type="entry name" value="Winged helix-like DNA-binding domain superfamily/Winged helix DNA-binding domain"/>
    <property type="match status" value="1"/>
</dbReference>
<keyword evidence="5" id="KW-1185">Reference proteome</keyword>
<sequence>MQRVVAFVLMNEMLGGDMAGDRLTLEERRSIAAGIVEGLGYAEIGRRLGRPTSTISREVSRNGHGQYSADRADESARHRVPKRVTSPALEDSSDKSRTFVGEFAGLLAATGMPRMAARVFTSLLISEAGSLTAADLVRGLRVSPAAVSRAIGYLEGMSLLSRQADHGRRERYLIGEDVWLTALHADSMAHARVADAATRGIAIFGPETPAGARLGVMGRFFGGLIEQMRGSDLADPTVRDSMTVLAALVHARRSLIADDLAAALGWTMKRIRAALTMIEGRPALADPFIVRSVGERYTVQARPDRLSPEQRAALRGTDRLPE</sequence>
<dbReference type="Pfam" id="PF13936">
    <property type="entry name" value="HTH_38"/>
    <property type="match status" value="1"/>
</dbReference>
<dbReference type="PANTHER" id="PTHR10948:SF23">
    <property type="entry name" value="TRANSPOSASE INSI FOR INSERTION SEQUENCE ELEMENT IS30A-RELATED"/>
    <property type="match status" value="1"/>
</dbReference>
<evidence type="ECO:0000259" key="3">
    <source>
        <dbReference type="Pfam" id="PF13936"/>
    </source>
</evidence>
<dbReference type="PANTHER" id="PTHR10948">
    <property type="entry name" value="TRANSPOSASE"/>
    <property type="match status" value="1"/>
</dbReference>
<dbReference type="InterPro" id="IPR036388">
    <property type="entry name" value="WH-like_DNA-bd_sf"/>
</dbReference>
<feature type="domain" description="HTH marR-type" evidence="2">
    <location>
        <begin position="111"/>
        <end position="168"/>
    </location>
</feature>
<evidence type="ECO:0000259" key="2">
    <source>
        <dbReference type="Pfam" id="PF12802"/>
    </source>
</evidence>
<proteinExistence type="predicted"/>
<dbReference type="InterPro" id="IPR051917">
    <property type="entry name" value="Transposase-Integrase"/>
</dbReference>
<gene>
    <name evidence="4" type="ORF">LWF01_07400</name>
</gene>
<dbReference type="InterPro" id="IPR025246">
    <property type="entry name" value="IS30-like_HTH"/>
</dbReference>
<dbReference type="EMBL" id="CP090958">
    <property type="protein sequence ID" value="WGW13573.1"/>
    <property type="molecule type" value="Genomic_DNA"/>
</dbReference>
<name>A0ABY8QX47_9MICO</name>
<evidence type="ECO:0000256" key="1">
    <source>
        <dbReference type="SAM" id="MobiDB-lite"/>
    </source>
</evidence>
<feature type="domain" description="Transposase IS30-like HTH" evidence="3">
    <location>
        <begin position="21"/>
        <end position="62"/>
    </location>
</feature>
<dbReference type="SUPFAM" id="SSF46785">
    <property type="entry name" value="Winged helix' DNA-binding domain"/>
    <property type="match status" value="1"/>
</dbReference>
<reference evidence="4 5" key="1">
    <citation type="submission" date="2023-05" db="EMBL/GenBank/DDBJ databases">
        <title>Lithophilousrod everest ZFBP1038 complete genpme.</title>
        <authorList>
            <person name="Tian M."/>
        </authorList>
    </citation>
    <scope>NUCLEOTIDE SEQUENCE [LARGE SCALE GENOMIC DNA]</scope>
    <source>
        <strain evidence="4 5">ZFBP1038</strain>
    </source>
</reference>
<evidence type="ECO:0000313" key="4">
    <source>
        <dbReference type="EMBL" id="WGW13573.1"/>
    </source>
</evidence>
<feature type="region of interest" description="Disordered" evidence="1">
    <location>
        <begin position="56"/>
        <end position="93"/>
    </location>
</feature>
<dbReference type="RefSeq" id="WP_349640396.1">
    <property type="nucleotide sequence ID" value="NZ_CP090958.1"/>
</dbReference>